<dbReference type="PANTHER" id="PTHR33573">
    <property type="entry name" value="CASP-LIKE PROTEIN 4A4"/>
    <property type="match status" value="1"/>
</dbReference>
<keyword evidence="6" id="KW-1133">Transmembrane helix</keyword>
<organism evidence="11 12">
    <name type="scientific">Olea europaea subsp. europaea</name>
    <dbReference type="NCBI Taxonomy" id="158383"/>
    <lineage>
        <taxon>Eukaryota</taxon>
        <taxon>Viridiplantae</taxon>
        <taxon>Streptophyta</taxon>
        <taxon>Embryophyta</taxon>
        <taxon>Tracheophyta</taxon>
        <taxon>Spermatophyta</taxon>
        <taxon>Magnoliopsida</taxon>
        <taxon>eudicotyledons</taxon>
        <taxon>Gunneridae</taxon>
        <taxon>Pentapetalae</taxon>
        <taxon>asterids</taxon>
        <taxon>lamiids</taxon>
        <taxon>Lamiales</taxon>
        <taxon>Oleaceae</taxon>
        <taxon>Oleeae</taxon>
        <taxon>Olea</taxon>
    </lineage>
</organism>
<dbReference type="OrthoDB" id="672180at2759"/>
<comment type="subcellular location">
    <subcellularLocation>
        <location evidence="1 8">Cell membrane</location>
        <topology evidence="1 8">Multi-pass membrane protein</topology>
    </subcellularLocation>
</comment>
<name>A0A8S0QGD0_OLEEU</name>
<keyword evidence="12" id="KW-1185">Reference proteome</keyword>
<accession>A0A8S0QGD0</accession>
<dbReference type="InterPro" id="IPR006702">
    <property type="entry name" value="CASP_dom"/>
</dbReference>
<evidence type="ECO:0000256" key="9">
    <source>
        <dbReference type="SAM" id="MobiDB-lite"/>
    </source>
</evidence>
<feature type="compositionally biased region" description="Polar residues" evidence="9">
    <location>
        <begin position="1"/>
        <end position="26"/>
    </location>
</feature>
<keyword evidence="7" id="KW-0472">Membrane</keyword>
<evidence type="ECO:0000313" key="11">
    <source>
        <dbReference type="EMBL" id="CAA2967939.1"/>
    </source>
</evidence>
<evidence type="ECO:0000259" key="10">
    <source>
        <dbReference type="Pfam" id="PF04535"/>
    </source>
</evidence>
<comment type="subunit">
    <text evidence="3 8">Homodimer and heterodimers.</text>
</comment>
<evidence type="ECO:0000256" key="4">
    <source>
        <dbReference type="ARBA" id="ARBA00022475"/>
    </source>
</evidence>
<evidence type="ECO:0000256" key="6">
    <source>
        <dbReference type="ARBA" id="ARBA00022989"/>
    </source>
</evidence>
<evidence type="ECO:0000256" key="1">
    <source>
        <dbReference type="ARBA" id="ARBA00004651"/>
    </source>
</evidence>
<sequence length="360" mass="40000">MENLRRSSNSHKSMSDTESLGSQVDSFHSPLRSDSLLYSEGPVFYPENDIIYKSRNSCKIALSNCKALVPVDNYYSPLPSPGQSIFHSSSPANGGKGRQLEPQLEKPTSENVDFRASSPTTGGKVERPFSPSMTENHEFSVKGGQGPTSIVTFNRSGKEKPVTKIGPVGGGGEDEEGGERPSRAAVASILRRSKRKVTMKKAALGFRVCEVIVCLISFSVMAADRTRGWSGDSFDRYKEYRYCVAVNAIGFGYSGFQAYDLTYHLVSGKHVISPHLRYHFDFSMDQVSNFLPYSSTDANFSRIVVLIKEKGFCYSNIVDDRTHPWGLAFFYSRGTHAQNVRVNHPLCQAIRSLQLYPKKE</sequence>
<evidence type="ECO:0000256" key="7">
    <source>
        <dbReference type="ARBA" id="ARBA00023136"/>
    </source>
</evidence>
<feature type="region of interest" description="Disordered" evidence="9">
    <location>
        <begin position="1"/>
        <end position="28"/>
    </location>
</feature>
<comment type="caution">
    <text evidence="11">The sequence shown here is derived from an EMBL/GenBank/DDBJ whole genome shotgun (WGS) entry which is preliminary data.</text>
</comment>
<dbReference type="GO" id="GO:0005886">
    <property type="term" value="C:plasma membrane"/>
    <property type="evidence" value="ECO:0007669"/>
    <property type="project" value="UniProtKB-SubCell"/>
</dbReference>
<gene>
    <name evidence="11" type="ORF">OLEA9_A041027</name>
</gene>
<reference evidence="11 12" key="1">
    <citation type="submission" date="2019-12" db="EMBL/GenBank/DDBJ databases">
        <authorList>
            <person name="Alioto T."/>
            <person name="Alioto T."/>
            <person name="Gomez Garrido J."/>
        </authorList>
    </citation>
    <scope>NUCLEOTIDE SEQUENCE [LARGE SCALE GENOMIC DNA]</scope>
</reference>
<dbReference type="Gramene" id="OE9A041027T3">
    <property type="protein sequence ID" value="OE9A041027C3"/>
    <property type="gene ID" value="OE9A041027"/>
</dbReference>
<proteinExistence type="inferred from homology"/>
<comment type="similarity">
    <text evidence="2 8">Belongs to the Casparian strip membrane proteins (CASP) family.</text>
</comment>
<evidence type="ECO:0000313" key="12">
    <source>
        <dbReference type="Proteomes" id="UP000594638"/>
    </source>
</evidence>
<keyword evidence="4 8" id="KW-1003">Cell membrane</keyword>
<evidence type="ECO:0000256" key="3">
    <source>
        <dbReference type="ARBA" id="ARBA00011489"/>
    </source>
</evidence>
<evidence type="ECO:0000256" key="5">
    <source>
        <dbReference type="ARBA" id="ARBA00022692"/>
    </source>
</evidence>
<dbReference type="Pfam" id="PF04535">
    <property type="entry name" value="CASP_dom"/>
    <property type="match status" value="1"/>
</dbReference>
<feature type="domain" description="Casparian strip membrane protein" evidence="10">
    <location>
        <begin position="198"/>
        <end position="309"/>
    </location>
</feature>
<dbReference type="EMBL" id="CACTIH010001894">
    <property type="protein sequence ID" value="CAA2967939.1"/>
    <property type="molecule type" value="Genomic_DNA"/>
</dbReference>
<protein>
    <recommendedName>
        <fullName evidence="8">CASP-like protein</fullName>
    </recommendedName>
</protein>
<keyword evidence="5" id="KW-0812">Transmembrane</keyword>
<evidence type="ECO:0000256" key="2">
    <source>
        <dbReference type="ARBA" id="ARBA00007651"/>
    </source>
</evidence>
<dbReference type="AlphaFoldDB" id="A0A8S0QGD0"/>
<dbReference type="PANTHER" id="PTHR33573:SF50">
    <property type="entry name" value="CASP-LIKE PROTEIN 4A3"/>
    <property type="match status" value="1"/>
</dbReference>
<feature type="region of interest" description="Disordered" evidence="9">
    <location>
        <begin position="85"/>
        <end position="182"/>
    </location>
</feature>
<dbReference type="Proteomes" id="UP000594638">
    <property type="component" value="Unassembled WGS sequence"/>
</dbReference>
<evidence type="ECO:0000256" key="8">
    <source>
        <dbReference type="RuleBase" id="RU361233"/>
    </source>
</evidence>